<dbReference type="Proteomes" id="UP000233551">
    <property type="component" value="Unassembled WGS sequence"/>
</dbReference>
<evidence type="ECO:0000313" key="2">
    <source>
        <dbReference type="Proteomes" id="UP000233551"/>
    </source>
</evidence>
<dbReference type="EMBL" id="PGOL01000750">
    <property type="protein sequence ID" value="PKI65469.1"/>
    <property type="molecule type" value="Genomic_DNA"/>
</dbReference>
<accession>A0A2I0KA99</accession>
<gene>
    <name evidence="1" type="ORF">CRG98_014127</name>
</gene>
<protein>
    <submittedName>
        <fullName evidence="1">Uncharacterized protein</fullName>
    </submittedName>
</protein>
<reference evidence="1 2" key="1">
    <citation type="submission" date="2017-11" db="EMBL/GenBank/DDBJ databases">
        <title>De-novo sequencing of pomegranate (Punica granatum L.) genome.</title>
        <authorList>
            <person name="Akparov Z."/>
            <person name="Amiraslanov A."/>
            <person name="Hajiyeva S."/>
            <person name="Abbasov M."/>
            <person name="Kaur K."/>
            <person name="Hamwieh A."/>
            <person name="Solovyev V."/>
            <person name="Salamov A."/>
            <person name="Braich B."/>
            <person name="Kosarev P."/>
            <person name="Mahmoud A."/>
            <person name="Hajiyev E."/>
            <person name="Babayeva S."/>
            <person name="Izzatullayeva V."/>
            <person name="Mammadov A."/>
            <person name="Mammadov A."/>
            <person name="Sharifova S."/>
            <person name="Ojaghi J."/>
            <person name="Eynullazada K."/>
            <person name="Bayramov B."/>
            <person name="Abdulazimova A."/>
            <person name="Shahmuradov I."/>
        </authorList>
    </citation>
    <scope>NUCLEOTIDE SEQUENCE [LARGE SCALE GENOMIC DNA]</scope>
    <source>
        <strain evidence="2">cv. AG2017</strain>
        <tissue evidence="1">Leaf</tissue>
    </source>
</reference>
<name>A0A2I0KA99_PUNGR</name>
<evidence type="ECO:0000313" key="1">
    <source>
        <dbReference type="EMBL" id="PKI65469.1"/>
    </source>
</evidence>
<organism evidence="1 2">
    <name type="scientific">Punica granatum</name>
    <name type="common">Pomegranate</name>
    <dbReference type="NCBI Taxonomy" id="22663"/>
    <lineage>
        <taxon>Eukaryota</taxon>
        <taxon>Viridiplantae</taxon>
        <taxon>Streptophyta</taxon>
        <taxon>Embryophyta</taxon>
        <taxon>Tracheophyta</taxon>
        <taxon>Spermatophyta</taxon>
        <taxon>Magnoliopsida</taxon>
        <taxon>eudicotyledons</taxon>
        <taxon>Gunneridae</taxon>
        <taxon>Pentapetalae</taxon>
        <taxon>rosids</taxon>
        <taxon>malvids</taxon>
        <taxon>Myrtales</taxon>
        <taxon>Lythraceae</taxon>
        <taxon>Punica</taxon>
    </lineage>
</organism>
<sequence>MQRIKLYLDLYKTKGRLKDSTLGSVDSMEKTINEYVSKQTGSSLNPLSVPSGVAKLCALEFHLVGAHMRAPMQRDLGMSTFSGTHVRRSRHYLFTTRRLGAGELPGSRGTRYT</sequence>
<dbReference type="AlphaFoldDB" id="A0A2I0KA99"/>
<comment type="caution">
    <text evidence="1">The sequence shown here is derived from an EMBL/GenBank/DDBJ whole genome shotgun (WGS) entry which is preliminary data.</text>
</comment>
<keyword evidence="2" id="KW-1185">Reference proteome</keyword>
<proteinExistence type="predicted"/>